<keyword evidence="2" id="KW-1185">Reference proteome</keyword>
<gene>
    <name evidence="1" type="ORF">MILVUS5_LOCUS34385</name>
</gene>
<sequence>MAFSIYQSFICLFLCIALILPSGLAIGSIPKFQCIEHCNNVSNCNQYCGAKGFNRGGICMYPQNQNLCCCYSIPPASSP</sequence>
<protein>
    <submittedName>
        <fullName evidence="1">Uncharacterized protein</fullName>
    </submittedName>
</protein>
<proteinExistence type="predicted"/>
<organism evidence="1 2">
    <name type="scientific">Trifolium pratense</name>
    <name type="common">Red clover</name>
    <dbReference type="NCBI Taxonomy" id="57577"/>
    <lineage>
        <taxon>Eukaryota</taxon>
        <taxon>Viridiplantae</taxon>
        <taxon>Streptophyta</taxon>
        <taxon>Embryophyta</taxon>
        <taxon>Tracheophyta</taxon>
        <taxon>Spermatophyta</taxon>
        <taxon>Magnoliopsida</taxon>
        <taxon>eudicotyledons</taxon>
        <taxon>Gunneridae</taxon>
        <taxon>Pentapetalae</taxon>
        <taxon>rosids</taxon>
        <taxon>fabids</taxon>
        <taxon>Fabales</taxon>
        <taxon>Fabaceae</taxon>
        <taxon>Papilionoideae</taxon>
        <taxon>50 kb inversion clade</taxon>
        <taxon>NPAAA clade</taxon>
        <taxon>Hologalegina</taxon>
        <taxon>IRL clade</taxon>
        <taxon>Trifolieae</taxon>
        <taxon>Trifolium</taxon>
    </lineage>
</organism>
<reference evidence="1" key="1">
    <citation type="submission" date="2023-10" db="EMBL/GenBank/DDBJ databases">
        <authorList>
            <person name="Rodriguez Cubillos JULIANA M."/>
            <person name="De Vega J."/>
        </authorList>
    </citation>
    <scope>NUCLEOTIDE SEQUENCE</scope>
</reference>
<accession>A0ACB0LPL9</accession>
<comment type="caution">
    <text evidence="1">The sequence shown here is derived from an EMBL/GenBank/DDBJ whole genome shotgun (WGS) entry which is preliminary data.</text>
</comment>
<dbReference type="Proteomes" id="UP001177021">
    <property type="component" value="Unassembled WGS sequence"/>
</dbReference>
<name>A0ACB0LPL9_TRIPR</name>
<evidence type="ECO:0000313" key="2">
    <source>
        <dbReference type="Proteomes" id="UP001177021"/>
    </source>
</evidence>
<dbReference type="EMBL" id="CASHSV030000615">
    <property type="protein sequence ID" value="CAJ2670344.1"/>
    <property type="molecule type" value="Genomic_DNA"/>
</dbReference>
<evidence type="ECO:0000313" key="1">
    <source>
        <dbReference type="EMBL" id="CAJ2670344.1"/>
    </source>
</evidence>